<dbReference type="OrthoDB" id="3005703at2759"/>
<feature type="compositionally biased region" description="Basic residues" evidence="3">
    <location>
        <begin position="521"/>
        <end position="531"/>
    </location>
</feature>
<name>A0A077WBQ5_9FUNG</name>
<feature type="region of interest" description="Disordered" evidence="3">
    <location>
        <begin position="359"/>
        <end position="384"/>
    </location>
</feature>
<dbReference type="InterPro" id="IPR029060">
    <property type="entry name" value="PIN-like_dom_sf"/>
</dbReference>
<dbReference type="Pfam" id="PF00752">
    <property type="entry name" value="XPG_N"/>
    <property type="match status" value="1"/>
</dbReference>
<dbReference type="PRINTS" id="PR00853">
    <property type="entry name" value="XPGRADSUPER"/>
</dbReference>
<proteinExistence type="predicted"/>
<reference evidence="6" key="1">
    <citation type="journal article" date="2014" name="Genome Announc.">
        <title>De novo whole-genome sequence and genome annotation of Lichtheimia ramosa.</title>
        <authorList>
            <person name="Linde J."/>
            <person name="Schwartze V."/>
            <person name="Binder U."/>
            <person name="Lass-Florl C."/>
            <person name="Voigt K."/>
            <person name="Horn F."/>
        </authorList>
    </citation>
    <scope>NUCLEOTIDE SEQUENCE</scope>
    <source>
        <strain evidence="6">JMRC FSU:6197</strain>
    </source>
</reference>
<dbReference type="Pfam" id="PF00867">
    <property type="entry name" value="XPG_I"/>
    <property type="match status" value="1"/>
</dbReference>
<evidence type="ECO:0000259" key="5">
    <source>
        <dbReference type="SMART" id="SM00485"/>
    </source>
</evidence>
<feature type="region of interest" description="Disordered" evidence="3">
    <location>
        <begin position="515"/>
        <end position="537"/>
    </location>
</feature>
<evidence type="ECO:0000256" key="1">
    <source>
        <dbReference type="ARBA" id="ARBA00022722"/>
    </source>
</evidence>
<dbReference type="PANTHER" id="PTHR11081">
    <property type="entry name" value="FLAP ENDONUCLEASE FAMILY MEMBER"/>
    <property type="match status" value="1"/>
</dbReference>
<dbReference type="GO" id="GO:0017108">
    <property type="term" value="F:5'-flap endonuclease activity"/>
    <property type="evidence" value="ECO:0007669"/>
    <property type="project" value="TreeGrafter"/>
</dbReference>
<accession>A0A077WBQ5</accession>
<dbReference type="CDD" id="cd09870">
    <property type="entry name" value="PIN_YEN1"/>
    <property type="match status" value="1"/>
</dbReference>
<sequence length="562" mass="64343">MGVSKLWEVIDPAKRSYTLEEISADRTNRDSRHQLFIAIDIALWVFQANSAKGGRRPHLRLMFYRFCRLFELGIRAVLVFDGPNRPSFKRDREISTLPYNSELRRTVITLAKLFNFFVWHANGEAEAECAVLERLGFVDMVMTGDVDAFLFGAKRLIRQWPTKRYSPIPCYDMSWITDTTGLDRSDMILIALLRGSDYHHGGERVGIRVAEGLARCKKHLPLMEAVQRAKQDQSNDEEENIATLSQQLIEDLQYELAHGSQGHLTMQYSQIDLDDGHFPDRRILEDFVHPETRIANTRTRDLDQWINSENSVDLAEIAHFCKVVFNWSPKYIVRRFQNLLFHAYLNQHLRNLTLTPSDAVADPVSSQSKRRRKSESSSSQSSLVQSQIGSFFNVSKENHNNIPSTPTSKPDILCIRNQKMLGNVLLYHVDFATHLLDDFTQTIQSKLDNADEKYEQILDDLSASQQSVDGDDDNNVEEDDQVDTIEPEKLCRKWMLADLVTMAFPTMVSRFKQSISAKSKSTPKRSTRKKSSKDTSKGVQTKLTDYIIPKSIASDTLIVLDD</sequence>
<dbReference type="SUPFAM" id="SSF47807">
    <property type="entry name" value="5' to 3' exonuclease, C-terminal subdomain"/>
    <property type="match status" value="1"/>
</dbReference>
<dbReference type="InterPro" id="IPR006085">
    <property type="entry name" value="XPG_DNA_repair_N"/>
</dbReference>
<protein>
    <recommendedName>
        <fullName evidence="7">XPG-I domain-containing protein</fullName>
    </recommendedName>
</protein>
<keyword evidence="1" id="KW-0540">Nuclease</keyword>
<evidence type="ECO:0000259" key="4">
    <source>
        <dbReference type="SMART" id="SM00484"/>
    </source>
</evidence>
<dbReference type="SUPFAM" id="SSF88723">
    <property type="entry name" value="PIN domain-like"/>
    <property type="match status" value="1"/>
</dbReference>
<dbReference type="PANTHER" id="PTHR11081:SF75">
    <property type="entry name" value="ENDONUCLEASE, PUTATIVE (AFU_ORTHOLOGUE AFUA_3G13260)-RELATED"/>
    <property type="match status" value="1"/>
</dbReference>
<evidence type="ECO:0000313" key="6">
    <source>
        <dbReference type="EMBL" id="CDS04155.1"/>
    </source>
</evidence>
<dbReference type="EMBL" id="LK023314">
    <property type="protein sequence ID" value="CDS04155.1"/>
    <property type="molecule type" value="Genomic_DNA"/>
</dbReference>
<feature type="domain" description="XPG N-terminal" evidence="5">
    <location>
        <begin position="1"/>
        <end position="107"/>
    </location>
</feature>
<dbReference type="SMART" id="SM00484">
    <property type="entry name" value="XPGI"/>
    <property type="match status" value="1"/>
</dbReference>
<dbReference type="InterPro" id="IPR006084">
    <property type="entry name" value="XPG/Rad2"/>
</dbReference>
<dbReference type="InterPro" id="IPR036279">
    <property type="entry name" value="5-3_exonuclease_C_sf"/>
</dbReference>
<dbReference type="SMART" id="SM00485">
    <property type="entry name" value="XPGN"/>
    <property type="match status" value="1"/>
</dbReference>
<feature type="domain" description="XPG-I" evidence="4">
    <location>
        <begin position="112"/>
        <end position="182"/>
    </location>
</feature>
<keyword evidence="2" id="KW-0378">Hydrolase</keyword>
<dbReference type="AlphaFoldDB" id="A0A077WBQ5"/>
<dbReference type="Gene3D" id="3.40.50.1010">
    <property type="entry name" value="5'-nuclease"/>
    <property type="match status" value="2"/>
</dbReference>
<evidence type="ECO:0008006" key="7">
    <source>
        <dbReference type="Google" id="ProtNLM"/>
    </source>
</evidence>
<dbReference type="GO" id="GO:0006281">
    <property type="term" value="P:DNA repair"/>
    <property type="evidence" value="ECO:0007669"/>
    <property type="project" value="UniProtKB-ARBA"/>
</dbReference>
<organism evidence="6">
    <name type="scientific">Lichtheimia ramosa</name>
    <dbReference type="NCBI Taxonomy" id="688394"/>
    <lineage>
        <taxon>Eukaryota</taxon>
        <taxon>Fungi</taxon>
        <taxon>Fungi incertae sedis</taxon>
        <taxon>Mucoromycota</taxon>
        <taxon>Mucoromycotina</taxon>
        <taxon>Mucoromycetes</taxon>
        <taxon>Mucorales</taxon>
        <taxon>Lichtheimiaceae</taxon>
        <taxon>Lichtheimia</taxon>
    </lineage>
</organism>
<evidence type="ECO:0000256" key="2">
    <source>
        <dbReference type="ARBA" id="ARBA00022801"/>
    </source>
</evidence>
<dbReference type="InterPro" id="IPR006086">
    <property type="entry name" value="XPG-I_dom"/>
</dbReference>
<gene>
    <name evidence="6" type="ORF">LRAMOSA07110</name>
</gene>
<evidence type="ECO:0000256" key="3">
    <source>
        <dbReference type="SAM" id="MobiDB-lite"/>
    </source>
</evidence>